<dbReference type="Pfam" id="PF00106">
    <property type="entry name" value="adh_short"/>
    <property type="match status" value="1"/>
</dbReference>
<dbReference type="EMBL" id="FSRA01000001">
    <property type="protein sequence ID" value="SIN93979.1"/>
    <property type="molecule type" value="Genomic_DNA"/>
</dbReference>
<dbReference type="PANTHER" id="PTHR24320:SF282">
    <property type="entry name" value="WW DOMAIN-CONTAINING OXIDOREDUCTASE"/>
    <property type="match status" value="1"/>
</dbReference>
<dbReference type="InterPro" id="IPR002347">
    <property type="entry name" value="SDR_fam"/>
</dbReference>
<dbReference type="OrthoDB" id="597510at2"/>
<comment type="similarity">
    <text evidence="1">Belongs to the short-chain dehydrogenases/reductases (SDR) family.</text>
</comment>
<keyword evidence="3" id="KW-0560">Oxidoreductase</keyword>
<dbReference type="Gene3D" id="3.40.50.720">
    <property type="entry name" value="NAD(P)-binding Rossmann-like Domain"/>
    <property type="match status" value="1"/>
</dbReference>
<dbReference type="Proteomes" id="UP000185003">
    <property type="component" value="Unassembled WGS sequence"/>
</dbReference>
<dbReference type="InterPro" id="IPR036291">
    <property type="entry name" value="NAD(P)-bd_dom_sf"/>
</dbReference>
<evidence type="ECO:0000313" key="4">
    <source>
        <dbReference type="EMBL" id="SIN93979.1"/>
    </source>
</evidence>
<dbReference type="PANTHER" id="PTHR24320">
    <property type="entry name" value="RETINOL DEHYDROGENASE"/>
    <property type="match status" value="1"/>
</dbReference>
<organism evidence="4 5">
    <name type="scientific">Chitinophaga niabensis</name>
    <dbReference type="NCBI Taxonomy" id="536979"/>
    <lineage>
        <taxon>Bacteria</taxon>
        <taxon>Pseudomonadati</taxon>
        <taxon>Bacteroidota</taxon>
        <taxon>Chitinophagia</taxon>
        <taxon>Chitinophagales</taxon>
        <taxon>Chitinophagaceae</taxon>
        <taxon>Chitinophaga</taxon>
    </lineage>
</organism>
<dbReference type="RefSeq" id="WP_074239270.1">
    <property type="nucleotide sequence ID" value="NZ_FSRA01000001.1"/>
</dbReference>
<proteinExistence type="inferred from homology"/>
<protein>
    <submittedName>
        <fullName evidence="4">NAD(P)-dependent dehydrogenase, short-chain alcohol dehydrogenase family</fullName>
    </submittedName>
</protein>
<evidence type="ECO:0000313" key="5">
    <source>
        <dbReference type="Proteomes" id="UP000185003"/>
    </source>
</evidence>
<evidence type="ECO:0000256" key="2">
    <source>
        <dbReference type="ARBA" id="ARBA00022857"/>
    </source>
</evidence>
<dbReference type="GO" id="GO:0016491">
    <property type="term" value="F:oxidoreductase activity"/>
    <property type="evidence" value="ECO:0007669"/>
    <property type="project" value="UniProtKB-KW"/>
</dbReference>
<name>A0A1N6FFF0_9BACT</name>
<reference evidence="5" key="1">
    <citation type="submission" date="2016-11" db="EMBL/GenBank/DDBJ databases">
        <authorList>
            <person name="Varghese N."/>
            <person name="Submissions S."/>
        </authorList>
    </citation>
    <scope>NUCLEOTIDE SEQUENCE [LARGE SCALE GENOMIC DNA]</scope>
    <source>
        <strain evidence="5">DSM 24787</strain>
    </source>
</reference>
<evidence type="ECO:0000256" key="1">
    <source>
        <dbReference type="ARBA" id="ARBA00006484"/>
    </source>
</evidence>
<accession>A0A1N6FFF0</accession>
<dbReference type="SUPFAM" id="SSF51735">
    <property type="entry name" value="NAD(P)-binding Rossmann-fold domains"/>
    <property type="match status" value="1"/>
</dbReference>
<evidence type="ECO:0000256" key="3">
    <source>
        <dbReference type="ARBA" id="ARBA00023002"/>
    </source>
</evidence>
<keyword evidence="5" id="KW-1185">Reference proteome</keyword>
<dbReference type="STRING" id="536979.SAMN04488055_2191"/>
<dbReference type="AlphaFoldDB" id="A0A1N6FFF0"/>
<gene>
    <name evidence="4" type="ORF">SAMN04488055_2191</name>
</gene>
<keyword evidence="2" id="KW-0521">NADP</keyword>
<sequence>METKDNYNGAMQIPVRSGFNASSTTHDVIKGVNLTGKTIIVTGGYAGIGLETVKAFVSVGAKVIVPARDINKAANNLKGIPNVTVEAMDLMDPASIDAFAAKFLSEQGPLHILVNNAGIMWVPLQRDQRGYESQLATNHLGHFQLTAKLWPALKKAKGARVINVSSFGHQMAPFNFDDPNFLNREYETLQGYGQSKTANNLFAVELDHRGKTFGVRAFSLHPGSVNGTDLGRVAPMSLFQQMGTHDANGNIFPEVAATLKTVEQGAATSVWCATSNQLNGIGGVYCENADIAELDEGNIEHNYSDPSSLRGVKPYAVDKANAQKLWALSEEMTGIRFSL</sequence>
<dbReference type="PRINTS" id="PR00081">
    <property type="entry name" value="GDHRDH"/>
</dbReference>